<evidence type="ECO:0000256" key="1">
    <source>
        <dbReference type="ARBA" id="ARBA00022729"/>
    </source>
</evidence>
<dbReference type="SUPFAM" id="SSF52833">
    <property type="entry name" value="Thioredoxin-like"/>
    <property type="match status" value="1"/>
</dbReference>
<sequence>MRALLLSLALLLTTALAPAQAQRVLPGLTEGVQYRYVDNGQPYRPLPPGMVEVAEVFAYTCPHCAHFSPMLEAWAKQLPAHARLVLVPGVYDRDDPWPRVFFAAQAAKSLPVLHPRLFAAIHETGELPRNADAAQILAFASRVQGSNATALKIAMANDARLLPQLKQAYEFGARSQIDGTPSLIVAGRYVILGNSYESLLDNARAVVAALAPKQKPKATARPAPAKPASPRS</sequence>
<dbReference type="InterPro" id="IPR050824">
    <property type="entry name" value="Thiol_disulfide_DsbA"/>
</dbReference>
<dbReference type="InterPro" id="IPR036249">
    <property type="entry name" value="Thioredoxin-like_sf"/>
</dbReference>
<evidence type="ECO:0000256" key="3">
    <source>
        <dbReference type="SAM" id="MobiDB-lite"/>
    </source>
</evidence>
<reference evidence="6 7" key="1">
    <citation type="submission" date="2019-04" db="EMBL/GenBank/DDBJ databases">
        <authorList>
            <person name="Grouzdev D.S."/>
            <person name="Nazina T.N."/>
        </authorList>
    </citation>
    <scope>NUCLEOTIDE SEQUENCE [LARGE SCALE GENOMIC DNA]</scope>
    <source>
        <strain evidence="6 7">SHC 3-19</strain>
    </source>
</reference>
<dbReference type="Proteomes" id="UP000308508">
    <property type="component" value="Unassembled WGS sequence"/>
</dbReference>
<feature type="signal peptide" evidence="4">
    <location>
        <begin position="1"/>
        <end position="21"/>
    </location>
</feature>
<evidence type="ECO:0000256" key="2">
    <source>
        <dbReference type="ARBA" id="ARBA00023284"/>
    </source>
</evidence>
<feature type="domain" description="Thioredoxin" evidence="5">
    <location>
        <begin position="11"/>
        <end position="145"/>
    </location>
</feature>
<dbReference type="InterPro" id="IPR012336">
    <property type="entry name" value="Thioredoxin-like_fold"/>
</dbReference>
<dbReference type="EMBL" id="SROY01000005">
    <property type="protein sequence ID" value="TLX21137.1"/>
    <property type="molecule type" value="Genomic_DNA"/>
</dbReference>
<feature type="chain" id="PRO_5024466072" evidence="4">
    <location>
        <begin position="22"/>
        <end position="232"/>
    </location>
</feature>
<dbReference type="PANTHER" id="PTHR35891">
    <property type="entry name" value="THIOL:DISULFIDE INTERCHANGE PROTEIN DSBA"/>
    <property type="match status" value="1"/>
</dbReference>
<evidence type="ECO:0000313" key="6">
    <source>
        <dbReference type="EMBL" id="TLX21137.1"/>
    </source>
</evidence>
<comment type="caution">
    <text evidence="6">The sequence shown here is derived from an EMBL/GenBank/DDBJ whole genome shotgun (WGS) entry which is preliminary data.</text>
</comment>
<protein>
    <submittedName>
        <fullName evidence="6">Thiol:disulfide interchange protein DsbA/DsbL</fullName>
    </submittedName>
</protein>
<evidence type="ECO:0000259" key="5">
    <source>
        <dbReference type="PROSITE" id="PS51352"/>
    </source>
</evidence>
<dbReference type="RefSeq" id="WP_138349397.1">
    <property type="nucleotide sequence ID" value="NZ_SROY01000005.1"/>
</dbReference>
<evidence type="ECO:0000313" key="7">
    <source>
        <dbReference type="Proteomes" id="UP000308508"/>
    </source>
</evidence>
<accession>A0A5R9PDH1</accession>
<proteinExistence type="predicted"/>
<dbReference type="PROSITE" id="PS00194">
    <property type="entry name" value="THIOREDOXIN_1"/>
    <property type="match status" value="1"/>
</dbReference>
<dbReference type="STRING" id="1123377.GCA_000423885_00426"/>
<keyword evidence="7" id="KW-1185">Reference proteome</keyword>
<dbReference type="PANTHER" id="PTHR35891:SF2">
    <property type="entry name" value="THIOL:DISULFIDE INTERCHANGE PROTEIN DSBA"/>
    <property type="match status" value="1"/>
</dbReference>
<dbReference type="InterPro" id="IPR017937">
    <property type="entry name" value="Thioredoxin_CS"/>
</dbReference>
<keyword evidence="2" id="KW-0676">Redox-active center</keyword>
<dbReference type="InterPro" id="IPR023205">
    <property type="entry name" value="DsbA/DsbL"/>
</dbReference>
<dbReference type="PROSITE" id="PS51352">
    <property type="entry name" value="THIOREDOXIN_2"/>
    <property type="match status" value="1"/>
</dbReference>
<dbReference type="InterPro" id="IPR013766">
    <property type="entry name" value="Thioredoxin_domain"/>
</dbReference>
<dbReference type="CDD" id="cd03019">
    <property type="entry name" value="DsbA_DsbA"/>
    <property type="match status" value="1"/>
</dbReference>
<keyword evidence="1 4" id="KW-0732">Signal</keyword>
<dbReference type="GO" id="GO:0015036">
    <property type="term" value="F:disulfide oxidoreductase activity"/>
    <property type="evidence" value="ECO:0007669"/>
    <property type="project" value="UniProtKB-ARBA"/>
</dbReference>
<feature type="region of interest" description="Disordered" evidence="3">
    <location>
        <begin position="212"/>
        <end position="232"/>
    </location>
</feature>
<organism evidence="6 7">
    <name type="scientific">Thermomonas fusca</name>
    <dbReference type="NCBI Taxonomy" id="215690"/>
    <lineage>
        <taxon>Bacteria</taxon>
        <taxon>Pseudomonadati</taxon>
        <taxon>Pseudomonadota</taxon>
        <taxon>Gammaproteobacteria</taxon>
        <taxon>Lysobacterales</taxon>
        <taxon>Lysobacteraceae</taxon>
        <taxon>Thermomonas</taxon>
    </lineage>
</organism>
<dbReference type="Pfam" id="PF13462">
    <property type="entry name" value="Thioredoxin_4"/>
    <property type="match status" value="1"/>
</dbReference>
<evidence type="ECO:0000256" key="4">
    <source>
        <dbReference type="SAM" id="SignalP"/>
    </source>
</evidence>
<dbReference type="AlphaFoldDB" id="A0A5R9PDH1"/>
<gene>
    <name evidence="6" type="ORF">E5S66_11520</name>
</gene>
<name>A0A5R9PDH1_9GAMM</name>
<dbReference type="Gene3D" id="3.40.30.10">
    <property type="entry name" value="Glutaredoxin"/>
    <property type="match status" value="1"/>
</dbReference>